<keyword evidence="2" id="KW-1185">Reference proteome</keyword>
<dbReference type="STRING" id="444157.Tneu_0609"/>
<dbReference type="GO" id="GO:0006355">
    <property type="term" value="P:regulation of DNA-templated transcription"/>
    <property type="evidence" value="ECO:0007669"/>
    <property type="project" value="InterPro"/>
</dbReference>
<dbReference type="RefSeq" id="WP_012349968.1">
    <property type="nucleotide sequence ID" value="NC_010525.1"/>
</dbReference>
<dbReference type="PANTHER" id="PTHR36215">
    <property type="entry name" value="BLL4998 PROTEIN"/>
    <property type="match status" value="1"/>
</dbReference>
<dbReference type="HOGENOM" id="CLU_2550403_0_0_2"/>
<dbReference type="KEGG" id="tne:Tneu_0609"/>
<dbReference type="GeneID" id="6165499"/>
<sequence length="71" mass="8467">MGRRRSKVPLERIAIRFPSELLMRMDKLVERGVFKNRSHLVKAAIEELLRDPKYQEALRDKDEDFPAMRGR</sequence>
<proteinExistence type="predicted"/>
<dbReference type="SUPFAM" id="SSF47598">
    <property type="entry name" value="Ribbon-helix-helix"/>
    <property type="match status" value="1"/>
</dbReference>
<dbReference type="Gene3D" id="1.10.1220.10">
    <property type="entry name" value="Met repressor-like"/>
    <property type="match status" value="1"/>
</dbReference>
<gene>
    <name evidence="1" type="ordered locus">Tneu_0609</name>
</gene>
<dbReference type="Proteomes" id="UP000001694">
    <property type="component" value="Chromosome"/>
</dbReference>
<dbReference type="AlphaFoldDB" id="B1YCN5"/>
<protein>
    <submittedName>
        <fullName evidence="1">Transcriptional regulator, CopG family</fullName>
    </submittedName>
</protein>
<organism evidence="1 2">
    <name type="scientific">Pyrobaculum neutrophilum (strain DSM 2338 / JCM 9278 / NBRC 100436 / V24Sta)</name>
    <name type="common">Thermoproteus neutrophilus</name>
    <dbReference type="NCBI Taxonomy" id="444157"/>
    <lineage>
        <taxon>Archaea</taxon>
        <taxon>Thermoproteota</taxon>
        <taxon>Thermoprotei</taxon>
        <taxon>Thermoproteales</taxon>
        <taxon>Thermoproteaceae</taxon>
        <taxon>Pyrobaculum</taxon>
    </lineage>
</organism>
<dbReference type="PANTHER" id="PTHR36215:SF1">
    <property type="entry name" value="BLL4998 PROTEIN"/>
    <property type="match status" value="1"/>
</dbReference>
<reference evidence="1" key="1">
    <citation type="submission" date="2008-03" db="EMBL/GenBank/DDBJ databases">
        <title>Complete sequence of Thermoproteus neutrophilus V24Sta.</title>
        <authorList>
            <consortium name="US DOE Joint Genome Institute"/>
            <person name="Copeland A."/>
            <person name="Lucas S."/>
            <person name="Lapidus A."/>
            <person name="Glavina del Rio T."/>
            <person name="Dalin E."/>
            <person name="Tice H."/>
            <person name="Bruce D."/>
            <person name="Goodwin L."/>
            <person name="Pitluck S."/>
            <person name="Sims D."/>
            <person name="Brettin T."/>
            <person name="Detter J.C."/>
            <person name="Han C."/>
            <person name="Kuske C.R."/>
            <person name="Schmutz J."/>
            <person name="Larimer F."/>
            <person name="Land M."/>
            <person name="Hauser L."/>
            <person name="Kyrpides N."/>
            <person name="Mikhailova N."/>
            <person name="Biddle J.F."/>
            <person name="Zhang Z."/>
            <person name="Fitz-Gibbon S.T."/>
            <person name="Lowe T.M."/>
            <person name="Saltikov C."/>
            <person name="House C.H."/>
            <person name="Richardson P."/>
        </authorList>
    </citation>
    <scope>NUCLEOTIDE SEQUENCE [LARGE SCALE GENOMIC DNA]</scope>
    <source>
        <strain evidence="1">V24Sta</strain>
    </source>
</reference>
<dbReference type="OrthoDB" id="25654at2157"/>
<evidence type="ECO:0000313" key="1">
    <source>
        <dbReference type="EMBL" id="ACB39548.1"/>
    </source>
</evidence>
<dbReference type="EMBL" id="CP001014">
    <property type="protein sequence ID" value="ACB39548.1"/>
    <property type="molecule type" value="Genomic_DNA"/>
</dbReference>
<evidence type="ECO:0000313" key="2">
    <source>
        <dbReference type="Proteomes" id="UP000001694"/>
    </source>
</evidence>
<dbReference type="CDD" id="cd22231">
    <property type="entry name" value="RHH_NikR_HicB-like"/>
    <property type="match status" value="1"/>
</dbReference>
<name>B1YCN5_PYRNV</name>
<accession>B1YCN5</accession>
<dbReference type="InterPro" id="IPR010985">
    <property type="entry name" value="Ribbon_hlx_hlx"/>
</dbReference>
<dbReference type="eggNOG" id="arCOG01012">
    <property type="taxonomic scope" value="Archaea"/>
</dbReference>
<dbReference type="InterPro" id="IPR013321">
    <property type="entry name" value="Arc_rbn_hlx_hlx"/>
</dbReference>